<dbReference type="InterPro" id="IPR005561">
    <property type="entry name" value="ANTAR"/>
</dbReference>
<dbReference type="SUPFAM" id="SSF52172">
    <property type="entry name" value="CheY-like"/>
    <property type="match status" value="1"/>
</dbReference>
<accession>A0A3M8QZ22</accession>
<dbReference type="Gene3D" id="1.10.10.10">
    <property type="entry name" value="Winged helix-like DNA-binding domain superfamily/Winged helix DNA-binding domain"/>
    <property type="match status" value="1"/>
</dbReference>
<name>A0A3M8QZ22_9PROT</name>
<dbReference type="PROSITE" id="PS50921">
    <property type="entry name" value="ANTAR"/>
    <property type="match status" value="1"/>
</dbReference>
<dbReference type="AlphaFoldDB" id="A0A3M8QZ22"/>
<dbReference type="PANTHER" id="PTHR43367">
    <property type="match status" value="1"/>
</dbReference>
<dbReference type="PIRSF" id="PIRSF036382">
    <property type="entry name" value="RR_antiterm"/>
    <property type="match status" value="1"/>
</dbReference>
<dbReference type="SMART" id="SM00448">
    <property type="entry name" value="REC"/>
    <property type="match status" value="1"/>
</dbReference>
<feature type="domain" description="ANTAR" evidence="3">
    <location>
        <begin position="123"/>
        <end position="184"/>
    </location>
</feature>
<dbReference type="GO" id="GO:0003723">
    <property type="term" value="F:RNA binding"/>
    <property type="evidence" value="ECO:0007669"/>
    <property type="project" value="InterPro"/>
</dbReference>
<evidence type="ECO:0000313" key="4">
    <source>
        <dbReference type="EMBL" id="RNF61041.1"/>
    </source>
</evidence>
<dbReference type="Pfam" id="PF00072">
    <property type="entry name" value="Response_reg"/>
    <property type="match status" value="1"/>
</dbReference>
<organism evidence="4">
    <name type="scientific">Acidithiobacillus sulfuriphilus</name>
    <dbReference type="NCBI Taxonomy" id="1867749"/>
    <lineage>
        <taxon>Bacteria</taxon>
        <taxon>Pseudomonadati</taxon>
        <taxon>Pseudomonadota</taxon>
        <taxon>Acidithiobacillia</taxon>
        <taxon>Acidithiobacillales</taxon>
        <taxon>Acidithiobacillaceae</taxon>
        <taxon>Acidithiobacillus</taxon>
    </lineage>
</organism>
<dbReference type="EMBL" id="RIZI01000171">
    <property type="protein sequence ID" value="RNF61041.1"/>
    <property type="molecule type" value="Genomic_DNA"/>
</dbReference>
<protein>
    <submittedName>
        <fullName evidence="4">ANTAR domain-containing protein</fullName>
    </submittedName>
</protein>
<evidence type="ECO:0000259" key="2">
    <source>
        <dbReference type="PROSITE" id="PS50110"/>
    </source>
</evidence>
<reference evidence="4" key="1">
    <citation type="submission" date="2018-10" db="EMBL/GenBank/DDBJ databases">
        <title>Acidithiobacillus sulfuriphilus sp. nov.: an extremely acidophilic sulfur-oxidizing chemolithotroph isolated from a neutral pH environment.</title>
        <authorList>
            <person name="Falagan C."/>
            <person name="Moya-Beltran A."/>
            <person name="Quatrini R."/>
            <person name="Johnson D.B."/>
        </authorList>
    </citation>
    <scope>NUCLEOTIDE SEQUENCE [LARGE SCALE GENOMIC DNA]</scope>
    <source>
        <strain evidence="4">CJ-2</strain>
    </source>
</reference>
<keyword evidence="1" id="KW-0597">Phosphoprotein</keyword>
<dbReference type="PROSITE" id="PS50110">
    <property type="entry name" value="RESPONSE_REGULATORY"/>
    <property type="match status" value="1"/>
</dbReference>
<evidence type="ECO:0000256" key="1">
    <source>
        <dbReference type="PROSITE-ProRule" id="PRU00169"/>
    </source>
</evidence>
<dbReference type="PANTHER" id="PTHR43367:SF1">
    <property type="entry name" value="TWO-COMPONENT RESPONSE REGULATOR-LIKE APRR6-RELATED"/>
    <property type="match status" value="1"/>
</dbReference>
<dbReference type="OrthoDB" id="9782798at2"/>
<dbReference type="InterPro" id="IPR008327">
    <property type="entry name" value="Sig_transdc_resp-reg_antiterm"/>
</dbReference>
<proteinExistence type="predicted"/>
<dbReference type="SMART" id="SM01012">
    <property type="entry name" value="ANTAR"/>
    <property type="match status" value="1"/>
</dbReference>
<dbReference type="GO" id="GO:0000160">
    <property type="term" value="P:phosphorelay signal transduction system"/>
    <property type="evidence" value="ECO:0007669"/>
    <property type="project" value="InterPro"/>
</dbReference>
<dbReference type="InterPro" id="IPR011006">
    <property type="entry name" value="CheY-like_superfamily"/>
</dbReference>
<dbReference type="InterPro" id="IPR001789">
    <property type="entry name" value="Sig_transdc_resp-reg_receiver"/>
</dbReference>
<feature type="modified residue" description="4-aspartylphosphate" evidence="1">
    <location>
        <position position="53"/>
    </location>
</feature>
<dbReference type="RefSeq" id="WP_123104125.1">
    <property type="nucleotide sequence ID" value="NZ_CP127527.1"/>
</dbReference>
<comment type="caution">
    <text evidence="4">The sequence shown here is derived from an EMBL/GenBank/DDBJ whole genome shotgun (WGS) entry which is preliminary data.</text>
</comment>
<evidence type="ECO:0000259" key="3">
    <source>
        <dbReference type="PROSITE" id="PS50921"/>
    </source>
</evidence>
<dbReference type="Gene3D" id="3.40.50.2300">
    <property type="match status" value="1"/>
</dbReference>
<feature type="domain" description="Response regulatory" evidence="2">
    <location>
        <begin position="3"/>
        <end position="117"/>
    </location>
</feature>
<gene>
    <name evidence="4" type="ORF">EC580_08625</name>
</gene>
<sequence length="192" mass="21210">MFRVLLIDDDHDRAVGVKALLEAVGHTVIAILSWEATTLHRLDSLRPDVIIADAGSPERDALEHIVLLSETLELPVVVLGAAGDEDSIRRAMRAGVAAYVAHGISIHDIAPILKVATLRYAEHHKLKRELQDAKSELSARKRIEKAKGILMQDLGLSEDDAHHRMRRLAMDRGKKLAEIAEAIILTKELGKH</sequence>
<dbReference type="Pfam" id="PF03861">
    <property type="entry name" value="ANTAR"/>
    <property type="match status" value="1"/>
</dbReference>
<dbReference type="InterPro" id="IPR036388">
    <property type="entry name" value="WH-like_DNA-bd_sf"/>
</dbReference>